<evidence type="ECO:0000256" key="12">
    <source>
        <dbReference type="SAM" id="Phobius"/>
    </source>
</evidence>
<dbReference type="InterPro" id="IPR011333">
    <property type="entry name" value="SKP1/BTB/POZ_sf"/>
</dbReference>
<gene>
    <name evidence="14" type="ORF">SKAU_G00171900</name>
</gene>
<dbReference type="GO" id="GO:0043679">
    <property type="term" value="C:axon terminus"/>
    <property type="evidence" value="ECO:0007669"/>
    <property type="project" value="TreeGrafter"/>
</dbReference>
<dbReference type="Pfam" id="PF00520">
    <property type="entry name" value="Ion_trans"/>
    <property type="match status" value="1"/>
</dbReference>
<dbReference type="Gene3D" id="1.10.287.70">
    <property type="match status" value="1"/>
</dbReference>
<feature type="transmembrane region" description="Helical" evidence="12">
    <location>
        <begin position="343"/>
        <end position="363"/>
    </location>
</feature>
<dbReference type="InterPro" id="IPR027359">
    <property type="entry name" value="Volt_channel_dom_sf"/>
</dbReference>
<feature type="transmembrane region" description="Helical" evidence="12">
    <location>
        <begin position="253"/>
        <end position="276"/>
    </location>
</feature>
<keyword evidence="11" id="KW-0407">Ion channel</keyword>
<dbReference type="Gene3D" id="1.20.120.350">
    <property type="entry name" value="Voltage-gated potassium channels. Chain C"/>
    <property type="match status" value="1"/>
</dbReference>
<evidence type="ECO:0000256" key="7">
    <source>
        <dbReference type="ARBA" id="ARBA00022958"/>
    </source>
</evidence>
<dbReference type="GO" id="GO:0008076">
    <property type="term" value="C:voltage-gated potassium channel complex"/>
    <property type="evidence" value="ECO:0007669"/>
    <property type="project" value="InterPro"/>
</dbReference>
<evidence type="ECO:0000313" key="15">
    <source>
        <dbReference type="Proteomes" id="UP001152622"/>
    </source>
</evidence>
<keyword evidence="3" id="KW-0633">Potassium transport</keyword>
<keyword evidence="6" id="KW-0851">Voltage-gated channel</keyword>
<dbReference type="GO" id="GO:0051260">
    <property type="term" value="P:protein homooligomerization"/>
    <property type="evidence" value="ECO:0007669"/>
    <property type="project" value="InterPro"/>
</dbReference>
<comment type="subcellular location">
    <subcellularLocation>
        <location evidence="1">Membrane</location>
        <topology evidence="1">Multi-pass membrane protein</topology>
    </subcellularLocation>
</comment>
<feature type="domain" description="BTB" evidence="13">
    <location>
        <begin position="8"/>
        <end position="111"/>
    </location>
</feature>
<dbReference type="InterPro" id="IPR000210">
    <property type="entry name" value="BTB/POZ_dom"/>
</dbReference>
<evidence type="ECO:0000256" key="8">
    <source>
        <dbReference type="ARBA" id="ARBA00022989"/>
    </source>
</evidence>
<keyword evidence="2" id="KW-0813">Transport</keyword>
<dbReference type="GO" id="GO:0032809">
    <property type="term" value="C:neuronal cell body membrane"/>
    <property type="evidence" value="ECO:0007669"/>
    <property type="project" value="TreeGrafter"/>
</dbReference>
<evidence type="ECO:0000256" key="6">
    <source>
        <dbReference type="ARBA" id="ARBA00022882"/>
    </source>
</evidence>
<dbReference type="PANTHER" id="PTHR11537:SF246">
    <property type="entry name" value="POTASSIUM VOLTAGE-GATED CHANNEL SUBFAMILY C MEMBER 2-LIKE-RELATED"/>
    <property type="match status" value="1"/>
</dbReference>
<keyword evidence="4 12" id="KW-0812">Transmembrane</keyword>
<evidence type="ECO:0000256" key="5">
    <source>
        <dbReference type="ARBA" id="ARBA00022826"/>
    </source>
</evidence>
<dbReference type="FunFam" id="3.30.710.10:FF:000002">
    <property type="entry name" value="Potassium voltage-gated channel subfamily C member 2"/>
    <property type="match status" value="1"/>
</dbReference>
<dbReference type="InterPro" id="IPR003131">
    <property type="entry name" value="T1-type_BTB"/>
</dbReference>
<evidence type="ECO:0000256" key="11">
    <source>
        <dbReference type="ARBA" id="ARBA00023303"/>
    </source>
</evidence>
<dbReference type="PRINTS" id="PR01491">
    <property type="entry name" value="KVCHANNEL"/>
</dbReference>
<evidence type="ECO:0000259" key="13">
    <source>
        <dbReference type="SMART" id="SM00225"/>
    </source>
</evidence>
<reference evidence="14" key="1">
    <citation type="journal article" date="2023" name="Science">
        <title>Genome structures resolve the early diversification of teleost fishes.</title>
        <authorList>
            <person name="Parey E."/>
            <person name="Louis A."/>
            <person name="Montfort J."/>
            <person name="Bouchez O."/>
            <person name="Roques C."/>
            <person name="Iampietro C."/>
            <person name="Lluch J."/>
            <person name="Castinel A."/>
            <person name="Donnadieu C."/>
            <person name="Desvignes T."/>
            <person name="Floi Bucao C."/>
            <person name="Jouanno E."/>
            <person name="Wen M."/>
            <person name="Mejri S."/>
            <person name="Dirks R."/>
            <person name="Jansen H."/>
            <person name="Henkel C."/>
            <person name="Chen W.J."/>
            <person name="Zahm M."/>
            <person name="Cabau C."/>
            <person name="Klopp C."/>
            <person name="Thompson A.W."/>
            <person name="Robinson-Rechavi M."/>
            <person name="Braasch I."/>
            <person name="Lecointre G."/>
            <person name="Bobe J."/>
            <person name="Postlethwait J.H."/>
            <person name="Berthelot C."/>
            <person name="Roest Crollius H."/>
            <person name="Guiguen Y."/>
        </authorList>
    </citation>
    <scope>NUCLEOTIDE SEQUENCE</scope>
    <source>
        <strain evidence="14">WJC10195</strain>
    </source>
</reference>
<dbReference type="InterPro" id="IPR003968">
    <property type="entry name" value="K_chnl_volt-dep_Kv"/>
</dbReference>
<comment type="caution">
    <text evidence="14">The sequence shown here is derived from an EMBL/GenBank/DDBJ whole genome shotgun (WGS) entry which is preliminary data.</text>
</comment>
<dbReference type="GO" id="GO:0045211">
    <property type="term" value="C:postsynaptic membrane"/>
    <property type="evidence" value="ECO:0007669"/>
    <property type="project" value="TreeGrafter"/>
</dbReference>
<dbReference type="GO" id="GO:0005251">
    <property type="term" value="F:delayed rectifier potassium channel activity"/>
    <property type="evidence" value="ECO:0007669"/>
    <property type="project" value="TreeGrafter"/>
</dbReference>
<dbReference type="SUPFAM" id="SSF54695">
    <property type="entry name" value="POZ domain"/>
    <property type="match status" value="1"/>
</dbReference>
<evidence type="ECO:0000256" key="3">
    <source>
        <dbReference type="ARBA" id="ARBA00022538"/>
    </source>
</evidence>
<keyword evidence="9" id="KW-0406">Ion transport</keyword>
<dbReference type="InterPro" id="IPR003974">
    <property type="entry name" value="K_chnl_volt-dep_Kv3"/>
</dbReference>
<dbReference type="GO" id="GO:0032590">
    <property type="term" value="C:dendrite membrane"/>
    <property type="evidence" value="ECO:0007669"/>
    <property type="project" value="TreeGrafter"/>
</dbReference>
<evidence type="ECO:0000256" key="2">
    <source>
        <dbReference type="ARBA" id="ARBA00022448"/>
    </source>
</evidence>
<dbReference type="GO" id="GO:0042734">
    <property type="term" value="C:presynaptic membrane"/>
    <property type="evidence" value="ECO:0007669"/>
    <property type="project" value="TreeGrafter"/>
</dbReference>
<feature type="transmembrane region" description="Helical" evidence="12">
    <location>
        <begin position="311"/>
        <end position="331"/>
    </location>
</feature>
<dbReference type="EMBL" id="JAINUF010000005">
    <property type="protein sequence ID" value="KAJ8360665.1"/>
    <property type="molecule type" value="Genomic_DNA"/>
</dbReference>
<sequence>MAKREDSEKIVINVGGVRHETYKSSLKTFPGTRLALLAESVPDDDAEPGSLSEFFFDRHPGMFTYVLNYYRTGHLHFPPNVCGCLFEKELAFWGINETDMEPCCWVSYCTHRERIEALRKLGPSDPEHAGRDRQNLLLLNPEDSGATSRYCSWPKIWALFDDPYSSKTAEVISVTSLIFLLVSIINTCVSTYPLFREDQVHEDLTPDHLMESDMEKPVNVFFILEAVCVTWFIFEFLVRVVSCPNKLLFIKNALNIIDFVAILPFFFSFLTTSSILEMVQAVRFLRLLRIFKLMRAVVCVQVLGHAVRASLGYLFILFAFLAVTSFMFGSLIFHAESDIGEGYLTDISLGAWWAVISLTTLGYGDIVPIGWLGKVVAGLCAVTGILTLALPVPALVNNFRIYHKLVTAKYKLSMKKRYNPDLSVPVALPSTSYACPMVTESIH</sequence>
<accession>A0A9Q1FL48</accession>
<dbReference type="PRINTS" id="PR01498">
    <property type="entry name" value="SHAWCHANNEL"/>
</dbReference>
<dbReference type="AlphaFoldDB" id="A0A9Q1FL48"/>
<dbReference type="OrthoDB" id="10025005at2759"/>
<feature type="transmembrane region" description="Helical" evidence="12">
    <location>
        <begin position="220"/>
        <end position="241"/>
    </location>
</feature>
<feature type="transmembrane region" description="Helical" evidence="12">
    <location>
        <begin position="375"/>
        <end position="396"/>
    </location>
</feature>
<dbReference type="SUPFAM" id="SSF81324">
    <property type="entry name" value="Voltage-gated potassium channels"/>
    <property type="match status" value="1"/>
</dbReference>
<evidence type="ECO:0000256" key="4">
    <source>
        <dbReference type="ARBA" id="ARBA00022692"/>
    </source>
</evidence>
<keyword evidence="7" id="KW-0630">Potassium</keyword>
<evidence type="ECO:0000256" key="9">
    <source>
        <dbReference type="ARBA" id="ARBA00023065"/>
    </source>
</evidence>
<evidence type="ECO:0000256" key="10">
    <source>
        <dbReference type="ARBA" id="ARBA00023136"/>
    </source>
</evidence>
<dbReference type="GO" id="GO:0001508">
    <property type="term" value="P:action potential"/>
    <property type="evidence" value="ECO:0007669"/>
    <property type="project" value="TreeGrafter"/>
</dbReference>
<feature type="transmembrane region" description="Helical" evidence="12">
    <location>
        <begin position="171"/>
        <end position="195"/>
    </location>
</feature>
<keyword evidence="10 12" id="KW-0472">Membrane</keyword>
<dbReference type="InterPro" id="IPR005821">
    <property type="entry name" value="Ion_trans_dom"/>
</dbReference>
<dbReference type="Proteomes" id="UP001152622">
    <property type="component" value="Chromosome 5"/>
</dbReference>
<proteinExistence type="predicted"/>
<dbReference type="SMART" id="SM00225">
    <property type="entry name" value="BTB"/>
    <property type="match status" value="1"/>
</dbReference>
<evidence type="ECO:0000313" key="14">
    <source>
        <dbReference type="EMBL" id="KAJ8360665.1"/>
    </source>
</evidence>
<protein>
    <recommendedName>
        <fullName evidence="13">BTB domain-containing protein</fullName>
    </recommendedName>
</protein>
<dbReference type="Pfam" id="PF02214">
    <property type="entry name" value="BTB_2"/>
    <property type="match status" value="1"/>
</dbReference>
<organism evidence="14 15">
    <name type="scientific">Synaphobranchus kaupii</name>
    <name type="common">Kaup's arrowtooth eel</name>
    <dbReference type="NCBI Taxonomy" id="118154"/>
    <lineage>
        <taxon>Eukaryota</taxon>
        <taxon>Metazoa</taxon>
        <taxon>Chordata</taxon>
        <taxon>Craniata</taxon>
        <taxon>Vertebrata</taxon>
        <taxon>Euteleostomi</taxon>
        <taxon>Actinopterygii</taxon>
        <taxon>Neopterygii</taxon>
        <taxon>Teleostei</taxon>
        <taxon>Anguilliformes</taxon>
        <taxon>Synaphobranchidae</taxon>
        <taxon>Synaphobranchus</taxon>
    </lineage>
</organism>
<keyword evidence="5" id="KW-0631">Potassium channel</keyword>
<keyword evidence="8 12" id="KW-1133">Transmembrane helix</keyword>
<dbReference type="PANTHER" id="PTHR11537">
    <property type="entry name" value="VOLTAGE-GATED POTASSIUM CHANNEL"/>
    <property type="match status" value="1"/>
</dbReference>
<dbReference type="Gene3D" id="3.30.710.10">
    <property type="entry name" value="Potassium Channel Kv1.1, Chain A"/>
    <property type="match status" value="1"/>
</dbReference>
<dbReference type="PRINTS" id="PR00169">
    <property type="entry name" value="KCHANNEL"/>
</dbReference>
<dbReference type="InterPro" id="IPR028325">
    <property type="entry name" value="VG_K_chnl"/>
</dbReference>
<name>A0A9Q1FL48_SYNKA</name>
<evidence type="ECO:0000256" key="1">
    <source>
        <dbReference type="ARBA" id="ARBA00004141"/>
    </source>
</evidence>
<keyword evidence="15" id="KW-1185">Reference proteome</keyword>